<gene>
    <name evidence="1" type="ORF">UFOVP116_158</name>
</gene>
<accession>A0A6J5L9Z8</accession>
<name>A0A6J5L9Z8_9CAUD</name>
<organism evidence="1">
    <name type="scientific">uncultured Caudovirales phage</name>
    <dbReference type="NCBI Taxonomy" id="2100421"/>
    <lineage>
        <taxon>Viruses</taxon>
        <taxon>Duplodnaviria</taxon>
        <taxon>Heunggongvirae</taxon>
        <taxon>Uroviricota</taxon>
        <taxon>Caudoviricetes</taxon>
        <taxon>Peduoviridae</taxon>
        <taxon>Maltschvirus</taxon>
        <taxon>Maltschvirus maltsch</taxon>
    </lineage>
</organism>
<dbReference type="EMBL" id="LR796237">
    <property type="protein sequence ID" value="CAB4129877.1"/>
    <property type="molecule type" value="Genomic_DNA"/>
</dbReference>
<sequence>MNKHIQRLQAVALDRALPETWTTLNSEQLNKFTSAFAMELIQNICDMIDDCAVDFSDDTGLDAVRQDIVEKFEA</sequence>
<reference evidence="1" key="1">
    <citation type="submission" date="2020-04" db="EMBL/GenBank/DDBJ databases">
        <authorList>
            <person name="Chiriac C."/>
            <person name="Salcher M."/>
            <person name="Ghai R."/>
            <person name="Kavagutti S V."/>
        </authorList>
    </citation>
    <scope>NUCLEOTIDE SEQUENCE</scope>
</reference>
<proteinExistence type="predicted"/>
<protein>
    <submittedName>
        <fullName evidence="1">Uncharacterized protein</fullName>
    </submittedName>
</protein>
<evidence type="ECO:0000313" key="1">
    <source>
        <dbReference type="EMBL" id="CAB4129877.1"/>
    </source>
</evidence>